<sequence>MKTLYKRTFLLIALFMSVISFSQQKQLDTLNYIKQFETNKASYIGKPFSVLLNDMTKIKPKTVWFTPLRDKNNIKISRFKFIDKDKSFSRALTLSITWKDFIPYSDVKYLYLKNKFYFTDEEKNFYGTKIIQDITVYR</sequence>
<proteinExistence type="predicted"/>
<keyword evidence="3" id="KW-1185">Reference proteome</keyword>
<dbReference type="RefSeq" id="WP_171623396.1">
    <property type="nucleotide sequence ID" value="NZ_CP053698.1"/>
</dbReference>
<accession>A0ABX1WN23</accession>
<feature type="signal peptide" evidence="1">
    <location>
        <begin position="1"/>
        <end position="22"/>
    </location>
</feature>
<evidence type="ECO:0000256" key="1">
    <source>
        <dbReference type="SAM" id="SignalP"/>
    </source>
</evidence>
<keyword evidence="1" id="KW-0732">Signal</keyword>
<organism evidence="2 3">
    <name type="scientific">Empedobacter stercoris</name>
    <dbReference type="NCBI Taxonomy" id="1628248"/>
    <lineage>
        <taxon>Bacteria</taxon>
        <taxon>Pseudomonadati</taxon>
        <taxon>Bacteroidota</taxon>
        <taxon>Flavobacteriia</taxon>
        <taxon>Flavobacteriales</taxon>
        <taxon>Weeksellaceae</taxon>
        <taxon>Empedobacter</taxon>
    </lineage>
</organism>
<dbReference type="EMBL" id="JABFOQ010000023">
    <property type="protein sequence ID" value="NOJ76102.1"/>
    <property type="molecule type" value="Genomic_DNA"/>
</dbReference>
<evidence type="ECO:0000313" key="3">
    <source>
        <dbReference type="Proteomes" id="UP000580344"/>
    </source>
</evidence>
<gene>
    <name evidence="2" type="ORF">HMH06_09710</name>
</gene>
<protein>
    <submittedName>
        <fullName evidence="2">Uncharacterized protein</fullName>
    </submittedName>
</protein>
<name>A0ABX1WN23_9FLAO</name>
<evidence type="ECO:0000313" key="2">
    <source>
        <dbReference type="EMBL" id="NOJ76102.1"/>
    </source>
</evidence>
<reference evidence="2 3" key="1">
    <citation type="submission" date="2020-05" db="EMBL/GenBank/DDBJ databases">
        <title>Tigecycline resistant gene in Empedobacter stercoris.</title>
        <authorList>
            <person name="Chen Y."/>
            <person name="Cheng Y."/>
            <person name="Zhou K."/>
        </authorList>
    </citation>
    <scope>NUCLEOTIDE SEQUENCE [LARGE SCALE GENOMIC DNA]</scope>
    <source>
        <strain evidence="2 3">ES202</strain>
    </source>
</reference>
<dbReference type="Proteomes" id="UP000580344">
    <property type="component" value="Unassembled WGS sequence"/>
</dbReference>
<comment type="caution">
    <text evidence="2">The sequence shown here is derived from an EMBL/GenBank/DDBJ whole genome shotgun (WGS) entry which is preliminary data.</text>
</comment>
<feature type="chain" id="PRO_5047033197" evidence="1">
    <location>
        <begin position="23"/>
        <end position="138"/>
    </location>
</feature>